<accession>A0ABN1VBP8</accession>
<feature type="compositionally biased region" description="Basic residues" evidence="1">
    <location>
        <begin position="64"/>
        <end position="74"/>
    </location>
</feature>
<feature type="transmembrane region" description="Helical" evidence="2">
    <location>
        <begin position="44"/>
        <end position="65"/>
    </location>
</feature>
<dbReference type="Proteomes" id="UP001500467">
    <property type="component" value="Unassembled WGS sequence"/>
</dbReference>
<keyword evidence="4" id="KW-1185">Reference proteome</keyword>
<sequence>MIDVRDGSGEAGLILGKRTVLQLSCGVFVALIGLFLAIGSDNPVWLSAAQVGAGATMTVSAWRAAHRSPNRRSPSRCNQPDCDQPGCDQPGCVAGRRRPFAASPRIMRSAGRRGA</sequence>
<evidence type="ECO:0000256" key="2">
    <source>
        <dbReference type="SAM" id="Phobius"/>
    </source>
</evidence>
<comment type="caution">
    <text evidence="3">The sequence shown here is derived from an EMBL/GenBank/DDBJ whole genome shotgun (WGS) entry which is preliminary data.</text>
</comment>
<gene>
    <name evidence="3" type="ORF">GCM10009675_23000</name>
</gene>
<dbReference type="RefSeq" id="WP_253852944.1">
    <property type="nucleotide sequence ID" value="NZ_BAAALM010000007.1"/>
</dbReference>
<feature type="region of interest" description="Disordered" evidence="1">
    <location>
        <begin position="64"/>
        <end position="88"/>
    </location>
</feature>
<dbReference type="EMBL" id="BAAALM010000007">
    <property type="protein sequence ID" value="GAA1204272.1"/>
    <property type="molecule type" value="Genomic_DNA"/>
</dbReference>
<reference evidence="3 4" key="1">
    <citation type="journal article" date="2019" name="Int. J. Syst. Evol. Microbiol.">
        <title>The Global Catalogue of Microorganisms (GCM) 10K type strain sequencing project: providing services to taxonomists for standard genome sequencing and annotation.</title>
        <authorList>
            <consortium name="The Broad Institute Genomics Platform"/>
            <consortium name="The Broad Institute Genome Sequencing Center for Infectious Disease"/>
            <person name="Wu L."/>
            <person name="Ma J."/>
        </authorList>
    </citation>
    <scope>NUCLEOTIDE SEQUENCE [LARGE SCALE GENOMIC DNA]</scope>
    <source>
        <strain evidence="3 4">JCM 13022</strain>
    </source>
</reference>
<proteinExistence type="predicted"/>
<evidence type="ECO:0000313" key="3">
    <source>
        <dbReference type="EMBL" id="GAA1204272.1"/>
    </source>
</evidence>
<keyword evidence="2" id="KW-0812">Transmembrane</keyword>
<organism evidence="3 4">
    <name type="scientific">Prauserella alba</name>
    <dbReference type="NCBI Taxonomy" id="176898"/>
    <lineage>
        <taxon>Bacteria</taxon>
        <taxon>Bacillati</taxon>
        <taxon>Actinomycetota</taxon>
        <taxon>Actinomycetes</taxon>
        <taxon>Pseudonocardiales</taxon>
        <taxon>Pseudonocardiaceae</taxon>
        <taxon>Prauserella</taxon>
    </lineage>
</organism>
<name>A0ABN1VBP8_9PSEU</name>
<feature type="transmembrane region" description="Helical" evidence="2">
    <location>
        <begin position="20"/>
        <end position="38"/>
    </location>
</feature>
<keyword evidence="2" id="KW-0472">Membrane</keyword>
<evidence type="ECO:0000256" key="1">
    <source>
        <dbReference type="SAM" id="MobiDB-lite"/>
    </source>
</evidence>
<evidence type="ECO:0000313" key="4">
    <source>
        <dbReference type="Proteomes" id="UP001500467"/>
    </source>
</evidence>
<keyword evidence="2" id="KW-1133">Transmembrane helix</keyword>
<protein>
    <submittedName>
        <fullName evidence="3">Uncharacterized protein</fullName>
    </submittedName>
</protein>